<organism evidence="2 3">
    <name type="scientific">Propioniferax innocua</name>
    <dbReference type="NCBI Taxonomy" id="1753"/>
    <lineage>
        <taxon>Bacteria</taxon>
        <taxon>Bacillati</taxon>
        <taxon>Actinomycetota</taxon>
        <taxon>Actinomycetes</taxon>
        <taxon>Propionibacteriales</taxon>
        <taxon>Propionibacteriaceae</taxon>
        <taxon>Propioniferax</taxon>
    </lineage>
</organism>
<dbReference type="Proteomes" id="UP000316196">
    <property type="component" value="Unassembled WGS sequence"/>
</dbReference>
<keyword evidence="3" id="KW-1185">Reference proteome</keyword>
<name>A0A542ZQI6_9ACTN</name>
<comment type="caution">
    <text evidence="2">The sequence shown here is derived from an EMBL/GenBank/DDBJ whole genome shotgun (WGS) entry which is preliminary data.</text>
</comment>
<feature type="transmembrane region" description="Helical" evidence="1">
    <location>
        <begin position="7"/>
        <end position="28"/>
    </location>
</feature>
<keyword evidence="1" id="KW-0812">Transmembrane</keyword>
<gene>
    <name evidence="2" type="ORF">FB460_0402</name>
</gene>
<dbReference type="EMBL" id="VFOR01000001">
    <property type="protein sequence ID" value="TQL62618.1"/>
    <property type="molecule type" value="Genomic_DNA"/>
</dbReference>
<sequence>MGPTQSLVWKIYAGAVGAVTTIATQKLITQVWKMVSGEEPPEPNDPDTPLYLALTWAIASGIGIGATQLMVNRFTARQWQRSIGTQPPSMNKVSFKI</sequence>
<protein>
    <submittedName>
        <fullName evidence="2">Uncharacterized protein DUF4235</fullName>
    </submittedName>
</protein>
<reference evidence="2 3" key="1">
    <citation type="submission" date="2019-06" db="EMBL/GenBank/DDBJ databases">
        <title>Sequencing the genomes of 1000 actinobacteria strains.</title>
        <authorList>
            <person name="Klenk H.-P."/>
        </authorList>
    </citation>
    <scope>NUCLEOTIDE SEQUENCE [LARGE SCALE GENOMIC DNA]</scope>
    <source>
        <strain evidence="2 3">DSM 8251</strain>
    </source>
</reference>
<evidence type="ECO:0000313" key="3">
    <source>
        <dbReference type="Proteomes" id="UP000316196"/>
    </source>
</evidence>
<dbReference type="Pfam" id="PF14019">
    <property type="entry name" value="DUF4235"/>
    <property type="match status" value="1"/>
</dbReference>
<keyword evidence="1" id="KW-0472">Membrane</keyword>
<dbReference type="InterPro" id="IPR025329">
    <property type="entry name" value="DUF4235"/>
</dbReference>
<feature type="transmembrane region" description="Helical" evidence="1">
    <location>
        <begin position="48"/>
        <end position="71"/>
    </location>
</feature>
<evidence type="ECO:0000313" key="2">
    <source>
        <dbReference type="EMBL" id="TQL62618.1"/>
    </source>
</evidence>
<keyword evidence="1" id="KW-1133">Transmembrane helix</keyword>
<dbReference type="RefSeq" id="WP_246044202.1">
    <property type="nucleotide sequence ID" value="NZ_BAAAMD010000001.1"/>
</dbReference>
<proteinExistence type="predicted"/>
<accession>A0A542ZQI6</accession>
<dbReference type="AlphaFoldDB" id="A0A542ZQI6"/>
<evidence type="ECO:0000256" key="1">
    <source>
        <dbReference type="SAM" id="Phobius"/>
    </source>
</evidence>